<accession>A0A843VT85</accession>
<feature type="region of interest" description="Disordered" evidence="1">
    <location>
        <begin position="25"/>
        <end position="55"/>
    </location>
</feature>
<proteinExistence type="predicted"/>
<feature type="region of interest" description="Disordered" evidence="1">
    <location>
        <begin position="160"/>
        <end position="184"/>
    </location>
</feature>
<dbReference type="AlphaFoldDB" id="A0A843VT85"/>
<organism evidence="2 3">
    <name type="scientific">Colocasia esculenta</name>
    <name type="common">Wild taro</name>
    <name type="synonym">Arum esculentum</name>
    <dbReference type="NCBI Taxonomy" id="4460"/>
    <lineage>
        <taxon>Eukaryota</taxon>
        <taxon>Viridiplantae</taxon>
        <taxon>Streptophyta</taxon>
        <taxon>Embryophyta</taxon>
        <taxon>Tracheophyta</taxon>
        <taxon>Spermatophyta</taxon>
        <taxon>Magnoliopsida</taxon>
        <taxon>Liliopsida</taxon>
        <taxon>Araceae</taxon>
        <taxon>Aroideae</taxon>
        <taxon>Colocasieae</taxon>
        <taxon>Colocasia</taxon>
    </lineage>
</organism>
<evidence type="ECO:0000313" key="2">
    <source>
        <dbReference type="EMBL" id="MQL94419.1"/>
    </source>
</evidence>
<feature type="compositionally biased region" description="Basic and acidic residues" evidence="1">
    <location>
        <begin position="44"/>
        <end position="55"/>
    </location>
</feature>
<name>A0A843VT85_COLES</name>
<evidence type="ECO:0000313" key="3">
    <source>
        <dbReference type="Proteomes" id="UP000652761"/>
    </source>
</evidence>
<protein>
    <submittedName>
        <fullName evidence="2">Uncharacterized protein</fullName>
    </submittedName>
</protein>
<sequence length="184" mass="20306">PGPERRRYLLETRAARFVASPAAHLAGGAERRGIRRGRAGRSGTEQRERGNTGHVREERWGVSSSLVAISSLPTDAADHVQGAHAPQCSPYRQFRPLPPQDSQVLCNSQPDCSGKILRSGFSDLIHYGFMDSSVFHIIQHLKQPNSAAELLLILPQGKAGSGEERRKISFHSGDFDGDERKREE</sequence>
<dbReference type="Proteomes" id="UP000652761">
    <property type="component" value="Unassembled WGS sequence"/>
</dbReference>
<gene>
    <name evidence="2" type="ORF">Taro_027073</name>
</gene>
<comment type="caution">
    <text evidence="2">The sequence shown here is derived from an EMBL/GenBank/DDBJ whole genome shotgun (WGS) entry which is preliminary data.</text>
</comment>
<feature type="non-terminal residue" evidence="2">
    <location>
        <position position="1"/>
    </location>
</feature>
<keyword evidence="3" id="KW-1185">Reference proteome</keyword>
<evidence type="ECO:0000256" key="1">
    <source>
        <dbReference type="SAM" id="MobiDB-lite"/>
    </source>
</evidence>
<dbReference type="EMBL" id="NMUH01001672">
    <property type="protein sequence ID" value="MQL94419.1"/>
    <property type="molecule type" value="Genomic_DNA"/>
</dbReference>
<reference evidence="2" key="1">
    <citation type="submission" date="2017-07" db="EMBL/GenBank/DDBJ databases">
        <title>Taro Niue Genome Assembly and Annotation.</title>
        <authorList>
            <person name="Atibalentja N."/>
            <person name="Keating K."/>
            <person name="Fields C.J."/>
        </authorList>
    </citation>
    <scope>NUCLEOTIDE SEQUENCE</scope>
    <source>
        <strain evidence="2">Niue_2</strain>
        <tissue evidence="2">Leaf</tissue>
    </source>
</reference>